<evidence type="ECO:0000256" key="1">
    <source>
        <dbReference type="ARBA" id="ARBA00011073"/>
    </source>
</evidence>
<evidence type="ECO:0000313" key="12">
    <source>
        <dbReference type="Proteomes" id="UP001530293"/>
    </source>
</evidence>
<evidence type="ECO:0000256" key="9">
    <source>
        <dbReference type="SAM" id="MobiDB-lite"/>
    </source>
</evidence>
<dbReference type="AlphaFoldDB" id="A0ABD3MQZ0"/>
<dbReference type="PANTHER" id="PTHR43806:SF11">
    <property type="entry name" value="CEREVISIN-RELATED"/>
    <property type="match status" value="1"/>
</dbReference>
<evidence type="ECO:0000256" key="4">
    <source>
        <dbReference type="ARBA" id="ARBA00022801"/>
    </source>
</evidence>
<dbReference type="CDD" id="cd07477">
    <property type="entry name" value="Peptidases_S8_Subtilisin_subset"/>
    <property type="match status" value="1"/>
</dbReference>
<comment type="caution">
    <text evidence="11">The sequence shown here is derived from an EMBL/GenBank/DDBJ whole genome shotgun (WGS) entry which is preliminary data.</text>
</comment>
<organism evidence="11 12">
    <name type="scientific">Discostella pseudostelligera</name>
    <dbReference type="NCBI Taxonomy" id="259834"/>
    <lineage>
        <taxon>Eukaryota</taxon>
        <taxon>Sar</taxon>
        <taxon>Stramenopiles</taxon>
        <taxon>Ochrophyta</taxon>
        <taxon>Bacillariophyta</taxon>
        <taxon>Coscinodiscophyceae</taxon>
        <taxon>Thalassiosirophycidae</taxon>
        <taxon>Stephanodiscales</taxon>
        <taxon>Stephanodiscaceae</taxon>
        <taxon>Discostella</taxon>
    </lineage>
</organism>
<dbReference type="InterPro" id="IPR023828">
    <property type="entry name" value="Peptidase_S8_Ser-AS"/>
</dbReference>
<keyword evidence="5 8" id="KW-0720">Serine protease</keyword>
<proteinExistence type="inferred from homology"/>
<dbReference type="InterPro" id="IPR034202">
    <property type="entry name" value="Subtilisin_Carlsberg-like"/>
</dbReference>
<dbReference type="InterPro" id="IPR000209">
    <property type="entry name" value="Peptidase_S8/S53_dom"/>
</dbReference>
<dbReference type="EMBL" id="JALLBG020000087">
    <property type="protein sequence ID" value="KAL3766338.1"/>
    <property type="molecule type" value="Genomic_DNA"/>
</dbReference>
<comment type="catalytic activity">
    <reaction evidence="6">
        <text>Hydrolysis of proteins with broad specificity for peptide bonds, and a preference for a large uncharged residue in P1. Hydrolyzes peptide amides.</text>
        <dbReference type="EC" id="3.4.21.62"/>
    </reaction>
</comment>
<evidence type="ECO:0000256" key="6">
    <source>
        <dbReference type="ARBA" id="ARBA00023529"/>
    </source>
</evidence>
<comment type="similarity">
    <text evidence="1 8">Belongs to the peptidase S8 family.</text>
</comment>
<dbReference type="PROSITE" id="PS00137">
    <property type="entry name" value="SUBTILASE_HIS"/>
    <property type="match status" value="1"/>
</dbReference>
<dbReference type="GO" id="GO:0004252">
    <property type="term" value="F:serine-type endopeptidase activity"/>
    <property type="evidence" value="ECO:0007669"/>
    <property type="project" value="UniProtKB-UniRule"/>
</dbReference>
<evidence type="ECO:0000259" key="10">
    <source>
        <dbReference type="Pfam" id="PF00082"/>
    </source>
</evidence>
<keyword evidence="12" id="KW-1185">Reference proteome</keyword>
<dbReference type="InterPro" id="IPR036852">
    <property type="entry name" value="Peptidase_S8/S53_dom_sf"/>
</dbReference>
<dbReference type="InterPro" id="IPR050131">
    <property type="entry name" value="Peptidase_S8_subtilisin-like"/>
</dbReference>
<dbReference type="Gene3D" id="3.40.50.200">
    <property type="entry name" value="Peptidase S8/S53 domain"/>
    <property type="match status" value="1"/>
</dbReference>
<dbReference type="GO" id="GO:0046872">
    <property type="term" value="F:metal ion binding"/>
    <property type="evidence" value="ECO:0007669"/>
    <property type="project" value="UniProtKB-KW"/>
</dbReference>
<evidence type="ECO:0000256" key="2">
    <source>
        <dbReference type="ARBA" id="ARBA00022670"/>
    </source>
</evidence>
<dbReference type="SUPFAM" id="SSF52743">
    <property type="entry name" value="Subtilisin-like"/>
    <property type="match status" value="1"/>
</dbReference>
<dbReference type="Proteomes" id="UP001530293">
    <property type="component" value="Unassembled WGS sequence"/>
</dbReference>
<feature type="compositionally biased region" description="Basic and acidic residues" evidence="9">
    <location>
        <begin position="155"/>
        <end position="179"/>
    </location>
</feature>
<keyword evidence="4 8" id="KW-0378">Hydrolase</keyword>
<feature type="active site" description="Charge relay system" evidence="8">
    <location>
        <position position="363"/>
    </location>
</feature>
<feature type="region of interest" description="Disordered" evidence="9">
    <location>
        <begin position="139"/>
        <end position="185"/>
    </location>
</feature>
<dbReference type="InterPro" id="IPR015500">
    <property type="entry name" value="Peptidase_S8_subtilisin-rel"/>
</dbReference>
<feature type="active site" description="Charge relay system" evidence="8">
    <location>
        <position position="520"/>
    </location>
</feature>
<reference evidence="11 12" key="1">
    <citation type="submission" date="2024-10" db="EMBL/GenBank/DDBJ databases">
        <title>Updated reference genomes for cyclostephanoid diatoms.</title>
        <authorList>
            <person name="Roberts W.R."/>
            <person name="Alverson A.J."/>
        </authorList>
    </citation>
    <scope>NUCLEOTIDE SEQUENCE [LARGE SCALE GENOMIC DNA]</scope>
    <source>
        <strain evidence="11 12">AJA232-27</strain>
    </source>
</reference>
<evidence type="ECO:0000313" key="11">
    <source>
        <dbReference type="EMBL" id="KAL3766338.1"/>
    </source>
</evidence>
<feature type="domain" description="Peptidase S8/S53" evidence="10">
    <location>
        <begin position="325"/>
        <end position="570"/>
    </location>
</feature>
<keyword evidence="3" id="KW-0479">Metal-binding</keyword>
<name>A0ABD3MQZ0_9STRA</name>
<dbReference type="Pfam" id="PF00082">
    <property type="entry name" value="Peptidase_S8"/>
    <property type="match status" value="1"/>
</dbReference>
<keyword evidence="2 8" id="KW-0645">Protease</keyword>
<evidence type="ECO:0000256" key="7">
    <source>
        <dbReference type="ARBA" id="ARBA00023619"/>
    </source>
</evidence>
<feature type="active site" description="Charge relay system" evidence="8">
    <location>
        <position position="331"/>
    </location>
</feature>
<dbReference type="PROSITE" id="PS51892">
    <property type="entry name" value="SUBTILASE"/>
    <property type="match status" value="1"/>
</dbReference>
<dbReference type="PANTHER" id="PTHR43806">
    <property type="entry name" value="PEPTIDASE S8"/>
    <property type="match status" value="1"/>
</dbReference>
<gene>
    <name evidence="11" type="ORF">ACHAWU_005730</name>
</gene>
<accession>A0ABD3MQZ0</accession>
<dbReference type="PRINTS" id="PR00723">
    <property type="entry name" value="SUBTILISIN"/>
</dbReference>
<evidence type="ECO:0000256" key="5">
    <source>
        <dbReference type="ARBA" id="ARBA00022825"/>
    </source>
</evidence>
<dbReference type="EC" id="3.4.21.62" evidence="7"/>
<evidence type="ECO:0000256" key="8">
    <source>
        <dbReference type="PROSITE-ProRule" id="PRU01240"/>
    </source>
</evidence>
<dbReference type="InterPro" id="IPR022398">
    <property type="entry name" value="Peptidase_S8_His-AS"/>
</dbReference>
<protein>
    <recommendedName>
        <fullName evidence="7">subtilisin</fullName>
        <ecNumber evidence="7">3.4.21.62</ecNumber>
    </recommendedName>
</protein>
<dbReference type="PROSITE" id="PS00138">
    <property type="entry name" value="SUBTILASE_SER"/>
    <property type="match status" value="1"/>
</dbReference>
<dbReference type="GO" id="GO:0006508">
    <property type="term" value="P:proteolysis"/>
    <property type="evidence" value="ECO:0007669"/>
    <property type="project" value="UniProtKB-KW"/>
</dbReference>
<evidence type="ECO:0000256" key="3">
    <source>
        <dbReference type="ARBA" id="ARBA00022723"/>
    </source>
</evidence>
<sequence length="905" mass="98993">MTNHFHHIHINIHHFYLSNRYGRRQSQRSMMTVEQKQILRRRRRRRQLRITKLASPSSSLMMTAVAVISGVALLSTCCQADLATVGGGEGSSSSRRLRGDVSIRGGVDIDGTAITNDNPKPPKKFLIKFKDGLAQTRSLEIHRSSRSRRQQQQQQHRETRAEEGVTDEQEHAHGHEKWQSRAKSISSISDERHIAIVEMDSDSDNQDGDVIAGAGATSSSMYDELMADEDVELVEEDFLMYKYSYNQIDAYVTDSGEEETSFLSEHRISNHHPTTTATVQQQPNQHQQRHRHLAESKQYGIDLTQSSSVWSHIQNNPSSYPNTPTKVCIIDTGYDVTHEDLPKDNITGTQLSYGDYLVDGDGHGTHVAGVIGAVGNNDVGIIGVNPDPTKFSFHISKALNRDGFGTASSVLKGIRGCIDSGSKIMTMSLGGGPESNIFRNIYEEAYDKGILSFAASGNLGLMQDDFPASYPTVVSVGATDDNGFRASFSNWNSQLELMGPGVSILSTYPDNAYGSLTGTSMATPFVAGVAALIWGYFPQCSNQQIRNVLAVTAKAIAEDGSRCDRKTGFGLVQAMDAFDLLDTFGCEAGGADLFDPPSKGGVGGCDQPIANLTKLSTPEASFVIPSTGDNCQKLMVTLLTDGYAYETSWELKRVDDGAVLQTGPPSGDKFQDNTMYSGPASGCMDPGTYDFTIRDKFGDGLNQPGYYSLKLNGNILVTNSKFGNSETTSFVINATIADLAARQPDPTWTSILYEGFDNDIGKFIDGGVDAAYVDSRFDRNGLVMVKSGRVNYGQASIYSSNIPLDDSGGYTLFKVVFSYYASQIEVNDGFCLDYQSNGASGWTMAKCWGNGVDFDNRKWYDDESFEFRPGTGTGSTSISIRFRGFSADVTNRIFFDKIELFGTNE</sequence>